<dbReference type="Proteomes" id="UP000758168">
    <property type="component" value="Unassembled WGS sequence"/>
</dbReference>
<evidence type="ECO:0000313" key="3">
    <source>
        <dbReference type="Proteomes" id="UP000758168"/>
    </source>
</evidence>
<gene>
    <name evidence="2" type="ORF">JOF54_003696</name>
</gene>
<dbReference type="RefSeq" id="WP_210058512.1">
    <property type="nucleotide sequence ID" value="NZ_BAAAMH010000007.1"/>
</dbReference>
<keyword evidence="3" id="KW-1185">Reference proteome</keyword>
<proteinExistence type="predicted"/>
<sequence>MLWVVLVLVLALGALAVLVGYAVWLAHKTSDLLSEVAVLGDQAARLGDLLAQVGAPETAPRPAGPNGPTREVRDVR</sequence>
<name>A0ABS4ZCP8_9ACTN</name>
<feature type="region of interest" description="Disordered" evidence="1">
    <location>
        <begin position="54"/>
        <end position="76"/>
    </location>
</feature>
<dbReference type="EMBL" id="JAGIOB010000001">
    <property type="protein sequence ID" value="MBP2418774.1"/>
    <property type="molecule type" value="Genomic_DNA"/>
</dbReference>
<evidence type="ECO:0000313" key="2">
    <source>
        <dbReference type="EMBL" id="MBP2418774.1"/>
    </source>
</evidence>
<evidence type="ECO:0000256" key="1">
    <source>
        <dbReference type="SAM" id="MobiDB-lite"/>
    </source>
</evidence>
<protein>
    <submittedName>
        <fullName evidence="2">Uncharacterized protein</fullName>
    </submittedName>
</protein>
<reference evidence="2 3" key="1">
    <citation type="submission" date="2021-03" db="EMBL/GenBank/DDBJ databases">
        <title>Sequencing the genomes of 1000 actinobacteria strains.</title>
        <authorList>
            <person name="Klenk H.-P."/>
        </authorList>
    </citation>
    <scope>NUCLEOTIDE SEQUENCE [LARGE SCALE GENOMIC DNA]</scope>
    <source>
        <strain evidence="2 3">DSM 12936</strain>
    </source>
</reference>
<organism evidence="2 3">
    <name type="scientific">Microlunatus capsulatus</name>
    <dbReference type="NCBI Taxonomy" id="99117"/>
    <lineage>
        <taxon>Bacteria</taxon>
        <taxon>Bacillati</taxon>
        <taxon>Actinomycetota</taxon>
        <taxon>Actinomycetes</taxon>
        <taxon>Propionibacteriales</taxon>
        <taxon>Propionibacteriaceae</taxon>
        <taxon>Microlunatus</taxon>
    </lineage>
</organism>
<comment type="caution">
    <text evidence="2">The sequence shown here is derived from an EMBL/GenBank/DDBJ whole genome shotgun (WGS) entry which is preliminary data.</text>
</comment>
<accession>A0ABS4ZCP8</accession>